<dbReference type="AlphaFoldDB" id="R7UH21"/>
<evidence type="ECO:0000313" key="3">
    <source>
        <dbReference type="Proteomes" id="UP000014760"/>
    </source>
</evidence>
<gene>
    <name evidence="1" type="ORF">CAPTEDRAFT_192282</name>
</gene>
<evidence type="ECO:0000313" key="1">
    <source>
        <dbReference type="EMBL" id="ELU03093.1"/>
    </source>
</evidence>
<evidence type="ECO:0000313" key="2">
    <source>
        <dbReference type="EnsemblMetazoa" id="CapteP192282"/>
    </source>
</evidence>
<accession>R7UH21</accession>
<dbReference type="EMBL" id="AMQN01008572">
    <property type="status" value="NOT_ANNOTATED_CDS"/>
    <property type="molecule type" value="Genomic_DNA"/>
</dbReference>
<dbReference type="HOGENOM" id="CLU_2266264_0_0_1"/>
<reference evidence="3" key="1">
    <citation type="submission" date="2012-12" db="EMBL/GenBank/DDBJ databases">
        <authorList>
            <person name="Hellsten U."/>
            <person name="Grimwood J."/>
            <person name="Chapman J.A."/>
            <person name="Shapiro H."/>
            <person name="Aerts A."/>
            <person name="Otillar R.P."/>
            <person name="Terry A.Y."/>
            <person name="Boore J.L."/>
            <person name="Simakov O."/>
            <person name="Marletaz F."/>
            <person name="Cho S.-J."/>
            <person name="Edsinger-Gonzales E."/>
            <person name="Havlak P."/>
            <person name="Kuo D.-H."/>
            <person name="Larsson T."/>
            <person name="Lv J."/>
            <person name="Arendt D."/>
            <person name="Savage R."/>
            <person name="Osoegawa K."/>
            <person name="de Jong P."/>
            <person name="Lindberg D.R."/>
            <person name="Seaver E.C."/>
            <person name="Weisblat D.A."/>
            <person name="Putnam N.H."/>
            <person name="Grigoriev I.V."/>
            <person name="Rokhsar D.S."/>
        </authorList>
    </citation>
    <scope>NUCLEOTIDE SEQUENCE</scope>
    <source>
        <strain evidence="3">I ESC-2004</strain>
    </source>
</reference>
<keyword evidence="3" id="KW-1185">Reference proteome</keyword>
<proteinExistence type="predicted"/>
<dbReference type="EMBL" id="AMQN01008571">
    <property type="status" value="NOT_ANNOTATED_CDS"/>
    <property type="molecule type" value="Genomic_DNA"/>
</dbReference>
<dbReference type="EnsemblMetazoa" id="CapteT192282">
    <property type="protein sequence ID" value="CapteP192282"/>
    <property type="gene ID" value="CapteG192282"/>
</dbReference>
<reference evidence="1 3" key="2">
    <citation type="journal article" date="2013" name="Nature">
        <title>Insights into bilaterian evolution from three spiralian genomes.</title>
        <authorList>
            <person name="Simakov O."/>
            <person name="Marletaz F."/>
            <person name="Cho S.J."/>
            <person name="Edsinger-Gonzales E."/>
            <person name="Havlak P."/>
            <person name="Hellsten U."/>
            <person name="Kuo D.H."/>
            <person name="Larsson T."/>
            <person name="Lv J."/>
            <person name="Arendt D."/>
            <person name="Savage R."/>
            <person name="Osoegawa K."/>
            <person name="de Jong P."/>
            <person name="Grimwood J."/>
            <person name="Chapman J.A."/>
            <person name="Shapiro H."/>
            <person name="Aerts A."/>
            <person name="Otillar R.P."/>
            <person name="Terry A.Y."/>
            <person name="Boore J.L."/>
            <person name="Grigoriev I.V."/>
            <person name="Lindberg D.R."/>
            <person name="Seaver E.C."/>
            <person name="Weisblat D.A."/>
            <person name="Putnam N.H."/>
            <person name="Rokhsar D.S."/>
        </authorList>
    </citation>
    <scope>NUCLEOTIDE SEQUENCE</scope>
    <source>
        <strain evidence="1 3">I ESC-2004</strain>
    </source>
</reference>
<organism evidence="1">
    <name type="scientific">Capitella teleta</name>
    <name type="common">Polychaete worm</name>
    <dbReference type="NCBI Taxonomy" id="283909"/>
    <lineage>
        <taxon>Eukaryota</taxon>
        <taxon>Metazoa</taxon>
        <taxon>Spiralia</taxon>
        <taxon>Lophotrochozoa</taxon>
        <taxon>Annelida</taxon>
        <taxon>Polychaeta</taxon>
        <taxon>Sedentaria</taxon>
        <taxon>Scolecida</taxon>
        <taxon>Capitellidae</taxon>
        <taxon>Capitella</taxon>
    </lineage>
</organism>
<dbReference type="EMBL" id="KB303457">
    <property type="protein sequence ID" value="ELU03093.1"/>
    <property type="molecule type" value="Genomic_DNA"/>
</dbReference>
<reference evidence="2" key="3">
    <citation type="submission" date="2015-06" db="UniProtKB">
        <authorList>
            <consortium name="EnsemblMetazoa"/>
        </authorList>
    </citation>
    <scope>IDENTIFICATION</scope>
</reference>
<dbReference type="Proteomes" id="UP000014760">
    <property type="component" value="Unassembled WGS sequence"/>
</dbReference>
<protein>
    <submittedName>
        <fullName evidence="1 2">Uncharacterized protein</fullName>
    </submittedName>
</protein>
<name>R7UH21_CAPTE</name>
<sequence>MADYIVRFHPKDTPGAVLPNSDVDSDTKNNLEWTQQRQRYWSIYSMILMDTYHVSHPETVKSPFLLTDNLEWTQQRQGYWSIYSMILMMPCDREEEITTAFVI</sequence>